<feature type="region of interest" description="Disordered" evidence="3">
    <location>
        <begin position="268"/>
        <end position="304"/>
    </location>
</feature>
<organism evidence="4 5">
    <name type="scientific">Sinanodonta woodiana</name>
    <name type="common">Chinese pond mussel</name>
    <name type="synonym">Anodonta woodiana</name>
    <dbReference type="NCBI Taxonomy" id="1069815"/>
    <lineage>
        <taxon>Eukaryota</taxon>
        <taxon>Metazoa</taxon>
        <taxon>Spiralia</taxon>
        <taxon>Lophotrochozoa</taxon>
        <taxon>Mollusca</taxon>
        <taxon>Bivalvia</taxon>
        <taxon>Autobranchia</taxon>
        <taxon>Heteroconchia</taxon>
        <taxon>Palaeoheterodonta</taxon>
        <taxon>Unionida</taxon>
        <taxon>Unionoidea</taxon>
        <taxon>Unionidae</taxon>
        <taxon>Unioninae</taxon>
        <taxon>Sinanodonta</taxon>
    </lineage>
</organism>
<feature type="compositionally biased region" description="Basic and acidic residues" evidence="3">
    <location>
        <begin position="326"/>
        <end position="343"/>
    </location>
</feature>
<dbReference type="Pfam" id="PF10477">
    <property type="entry name" value="EIF4E-T"/>
    <property type="match status" value="1"/>
</dbReference>
<dbReference type="Proteomes" id="UP001634394">
    <property type="component" value="Unassembled WGS sequence"/>
</dbReference>
<feature type="compositionally biased region" description="Basic and acidic residues" evidence="3">
    <location>
        <begin position="113"/>
        <end position="123"/>
    </location>
</feature>
<keyword evidence="2" id="KW-0963">Cytoplasm</keyword>
<sequence>MDKESNIGSNGDGSSGRNTPRSLNQDGQRRDTPGPIPTYQYSREQLFELSEAPASKLRPPCLSKEFDSTDGIWDPERWGRSFGGGSHGPSPLTISDAQERRQDLPRRQSGSLDPREKILHEEDGIVLSPQRRSFGTGCHVTHPLMGRQISCPSDLQDRERDRRDHRRIGSGRIQIDRDREAPRERDFRNPRDRFERDDRERDRRFDRERDRSFRQRDFEERRDYRDRGFTREISRRRNSYRHDEEPEWFTGGPASQTEMIELHGFDKVENRSPRGTPVKDLVHEKDKEKHGGKEELHREKNDLEKLEGELRRDKVEECLHDHEDGVGEIRQKDKKYEGNRVADRNGSLETNESSSSEANTSDREHRRNTSPTTSSLFDFNEFFKLDYIPGLNDFPAELDVHGITGSRFYQLFKMSTSGSQGNSQENSRRSSMNEEFGYLNDLLNGSRSPIIPSPPTNSANTLFDRSSFFHSFNASLGEKQGSAFDFGLLQKGGNMNPLVNALLNNALAAEKQSRSPTVNISTQDAEAQLKALIFGRSSGTPSSSGTGSPGFSSPLNGRVKTLAEIEGDLTMPQPENGPSSTMKNQSHISLSTPPPNFIHNSSSHQSASMVEQQEEGDLTAFNKLISLMKAGAATPVESPKLSLKSEIDRPMSPITSMMPLPVQPMHLGSAAQNEFIQALQRNKEQQLHIRQQTLEHMRYQNHFSQQRQPSPVLQTPVQQPNPLTAPPTNSHQSPLPAPTTQTQPSHSQIVPQAVLLQRRFSQGDPIMNFIKQNPTIITKPASPTPPLSQQTLHSSTHGPSPSPIMQQPTLLSQQPPSSPRVPSPIMFSQQPPMHLNAPSPIHPSQRSALAQSPTGQPTNLTTTATIRPPSVPRVPSPQELIAHTQAILQNALIKRQLEDQKERFYKRQQEREKSPNPQGAAVKTMAETPIMSSQTKTSVPAAFTPTSVMRKMHSEKASEKEKQKLEKQDGISDEKNSASNQKPPPVMQIMNVDFMDKVRDSKEQSSNADKAQQISYHTSVPVSVTDKSNPSIQQGTASWSTQQSVVGPMFTSASWTLTSPSVLASLSSQVSKHNILSTGNQPVSVSQMMQMPPPPLPIGSLGSQNMSGSQEQADKKQQLLRALMGQGNMQTAIPIQMQTIATSLQTPGRPIVKGISNVSSMSTGTPTQSHTPIQLQQMITPISKLDQTPFQQRAIMGIATSTPVAGNMDLTKVLQQRQLANRPFNPSPNLQSCSVGSMTPGTPYGIPITGRLPVQTPPVPVHPATANVILMQQMIQQQQNANTSRTNTLNHLAAIQAQHQRMLDSRFQGAVRGMYAAGVPQILNPRGVVGNPSVPGSMGTGLGRSFSPHIAGPKSSINGPVSPSALSQPVVTSAASFINGNNNLVGAGEQANLLKWFGSDVLKSQLPNLPPLPHQGQRVMTVDEIERS</sequence>
<feature type="region of interest" description="Disordered" evidence="3">
    <location>
        <begin position="536"/>
        <end position="556"/>
    </location>
</feature>
<feature type="compositionally biased region" description="Low complexity" evidence="3">
    <location>
        <begin position="806"/>
        <end position="815"/>
    </location>
</feature>
<feature type="region of interest" description="Disordered" evidence="3">
    <location>
        <begin position="950"/>
        <end position="986"/>
    </location>
</feature>
<feature type="region of interest" description="Disordered" evidence="3">
    <location>
        <begin position="702"/>
        <end position="748"/>
    </location>
</feature>
<keyword evidence="5" id="KW-1185">Reference proteome</keyword>
<feature type="compositionally biased region" description="Polar residues" evidence="3">
    <location>
        <begin position="787"/>
        <end position="805"/>
    </location>
</feature>
<feature type="compositionally biased region" description="Basic and acidic residues" evidence="3">
    <location>
        <begin position="952"/>
        <end position="976"/>
    </location>
</feature>
<evidence type="ECO:0000256" key="3">
    <source>
        <dbReference type="SAM" id="MobiDB-lite"/>
    </source>
</evidence>
<gene>
    <name evidence="4" type="ORF">ACJMK2_011168</name>
</gene>
<accession>A0ABD3V6G9</accession>
<dbReference type="EMBL" id="JBJQND010000013">
    <property type="protein sequence ID" value="KAL3856403.1"/>
    <property type="molecule type" value="Genomic_DNA"/>
</dbReference>
<dbReference type="PANTHER" id="PTHR12269">
    <property type="entry name" value="EUKARYOTIC TRANSLATION INITIATION FACTOR 4E TRANSPORTER"/>
    <property type="match status" value="1"/>
</dbReference>
<name>A0ABD3V6G9_SINWO</name>
<feature type="region of interest" description="Disordered" evidence="3">
    <location>
        <begin position="138"/>
        <end position="186"/>
    </location>
</feature>
<reference evidence="4 5" key="1">
    <citation type="submission" date="2024-11" db="EMBL/GenBank/DDBJ databases">
        <title>Chromosome-level genome assembly of the freshwater bivalve Anodonta woodiana.</title>
        <authorList>
            <person name="Chen X."/>
        </authorList>
    </citation>
    <scope>NUCLEOTIDE SEQUENCE [LARGE SCALE GENOMIC DNA]</scope>
    <source>
        <strain evidence="4">MN2024</strain>
        <tissue evidence="4">Gills</tissue>
    </source>
</reference>
<evidence type="ECO:0000256" key="2">
    <source>
        <dbReference type="ARBA" id="ARBA00022490"/>
    </source>
</evidence>
<evidence type="ECO:0000313" key="5">
    <source>
        <dbReference type="Proteomes" id="UP001634394"/>
    </source>
</evidence>
<dbReference type="InterPro" id="IPR018862">
    <property type="entry name" value="eIF4E-T"/>
</dbReference>
<feature type="region of interest" description="Disordered" evidence="3">
    <location>
        <begin position="1408"/>
        <end position="1428"/>
    </location>
</feature>
<feature type="compositionally biased region" description="Polar residues" evidence="3">
    <location>
        <begin position="1004"/>
        <end position="1034"/>
    </location>
</feature>
<feature type="region of interest" description="Disordered" evidence="3">
    <location>
        <begin position="776"/>
        <end position="871"/>
    </location>
</feature>
<dbReference type="GO" id="GO:0036464">
    <property type="term" value="C:cytoplasmic ribonucleoprotein granule"/>
    <property type="evidence" value="ECO:0007669"/>
    <property type="project" value="UniProtKB-ARBA"/>
</dbReference>
<feature type="compositionally biased region" description="Polar residues" evidence="3">
    <location>
        <begin position="842"/>
        <end position="865"/>
    </location>
</feature>
<feature type="compositionally biased region" description="Low complexity" evidence="3">
    <location>
        <begin position="536"/>
        <end position="553"/>
    </location>
</feature>
<feature type="compositionally biased region" description="Basic and acidic residues" evidence="3">
    <location>
        <begin position="280"/>
        <end position="304"/>
    </location>
</feature>
<comment type="caution">
    <text evidence="4">The sequence shown here is derived from an EMBL/GenBank/DDBJ whole genome shotgun (WGS) entry which is preliminary data.</text>
</comment>
<feature type="compositionally biased region" description="Basic and acidic residues" evidence="3">
    <location>
        <begin position="174"/>
        <end position="186"/>
    </location>
</feature>
<evidence type="ECO:0000313" key="4">
    <source>
        <dbReference type="EMBL" id="KAL3856403.1"/>
    </source>
</evidence>
<feature type="region of interest" description="Disordered" evidence="3">
    <location>
        <begin position="1"/>
        <end position="124"/>
    </location>
</feature>
<proteinExistence type="predicted"/>
<evidence type="ECO:0008006" key="6">
    <source>
        <dbReference type="Google" id="ProtNLM"/>
    </source>
</evidence>
<comment type="subcellular location">
    <subcellularLocation>
        <location evidence="1">Cytoplasm</location>
    </subcellularLocation>
</comment>
<protein>
    <recommendedName>
        <fullName evidence="6">Eukaryotic translation initiation factor 4E transporter</fullName>
    </recommendedName>
</protein>
<feature type="region of interest" description="Disordered" evidence="3">
    <location>
        <begin position="999"/>
        <end position="1034"/>
    </location>
</feature>
<feature type="compositionally biased region" description="Basic and acidic residues" evidence="3">
    <location>
        <begin position="97"/>
        <end position="106"/>
    </location>
</feature>
<feature type="compositionally biased region" description="Low complexity" evidence="3">
    <location>
        <begin position="347"/>
        <end position="359"/>
    </location>
</feature>
<feature type="region of interest" description="Disordered" evidence="3">
    <location>
        <begin position="326"/>
        <end position="373"/>
    </location>
</feature>
<evidence type="ECO:0000256" key="1">
    <source>
        <dbReference type="ARBA" id="ARBA00004496"/>
    </source>
</evidence>
<dbReference type="PANTHER" id="PTHR12269:SF1">
    <property type="entry name" value="EUKARYOTIC TRANSLATION INITIATION FACTOR 4E TRANSPORTER"/>
    <property type="match status" value="1"/>
</dbReference>